<name>A0A9P0KSD1_ACAOB</name>
<evidence type="ECO:0000313" key="1">
    <source>
        <dbReference type="EMBL" id="CAH1980770.1"/>
    </source>
</evidence>
<dbReference type="AlphaFoldDB" id="A0A9P0KSD1"/>
<comment type="caution">
    <text evidence="1">The sequence shown here is derived from an EMBL/GenBank/DDBJ whole genome shotgun (WGS) entry which is preliminary data.</text>
</comment>
<gene>
    <name evidence="1" type="ORF">ACAOBT_LOCUS14166</name>
</gene>
<organism evidence="1 2">
    <name type="scientific">Acanthoscelides obtectus</name>
    <name type="common">Bean weevil</name>
    <name type="synonym">Bruchus obtectus</name>
    <dbReference type="NCBI Taxonomy" id="200917"/>
    <lineage>
        <taxon>Eukaryota</taxon>
        <taxon>Metazoa</taxon>
        <taxon>Ecdysozoa</taxon>
        <taxon>Arthropoda</taxon>
        <taxon>Hexapoda</taxon>
        <taxon>Insecta</taxon>
        <taxon>Pterygota</taxon>
        <taxon>Neoptera</taxon>
        <taxon>Endopterygota</taxon>
        <taxon>Coleoptera</taxon>
        <taxon>Polyphaga</taxon>
        <taxon>Cucujiformia</taxon>
        <taxon>Chrysomeloidea</taxon>
        <taxon>Chrysomelidae</taxon>
        <taxon>Bruchinae</taxon>
        <taxon>Bruchini</taxon>
        <taxon>Acanthoscelides</taxon>
    </lineage>
</organism>
<dbReference type="Proteomes" id="UP001152888">
    <property type="component" value="Unassembled WGS sequence"/>
</dbReference>
<reference evidence="1" key="1">
    <citation type="submission" date="2022-03" db="EMBL/GenBank/DDBJ databases">
        <authorList>
            <person name="Sayadi A."/>
        </authorList>
    </citation>
    <scope>NUCLEOTIDE SEQUENCE</scope>
</reference>
<evidence type="ECO:0000313" key="2">
    <source>
        <dbReference type="Proteomes" id="UP001152888"/>
    </source>
</evidence>
<protein>
    <submittedName>
        <fullName evidence="1">Uncharacterized protein</fullName>
    </submittedName>
</protein>
<sequence length="76" mass="8961">MKQKNRPIIHTNFQKVQQWHAKIYIFFVYTGTDLNGHNEMAGSIVFIPNNRKVKSSISHISDTIKHILMEFYKIIT</sequence>
<dbReference type="EMBL" id="CAKOFQ010006899">
    <property type="protein sequence ID" value="CAH1980770.1"/>
    <property type="molecule type" value="Genomic_DNA"/>
</dbReference>
<keyword evidence="2" id="KW-1185">Reference proteome</keyword>
<accession>A0A9P0KSD1</accession>
<proteinExistence type="predicted"/>